<dbReference type="GO" id="GO:0016740">
    <property type="term" value="F:transferase activity"/>
    <property type="evidence" value="ECO:0007669"/>
    <property type="project" value="UniProtKB-KW"/>
</dbReference>
<feature type="domain" description="Methyltransferase type 12" evidence="2">
    <location>
        <begin position="86"/>
        <end position="198"/>
    </location>
</feature>
<reference evidence="3 4" key="1">
    <citation type="submission" date="2018-12" db="EMBL/GenBank/DDBJ databases">
        <authorList>
            <person name="Tiukova I."/>
            <person name="Dainat J."/>
        </authorList>
    </citation>
    <scope>NUCLEOTIDE SEQUENCE [LARGE SCALE GENOMIC DNA]</scope>
</reference>
<dbReference type="InterPro" id="IPR029063">
    <property type="entry name" value="SAM-dependent_MTases_sf"/>
</dbReference>
<keyword evidence="1" id="KW-0808">Transferase</keyword>
<dbReference type="PANTHER" id="PTHR43861">
    <property type="entry name" value="TRANS-ACONITATE 2-METHYLTRANSFERASE-RELATED"/>
    <property type="match status" value="1"/>
</dbReference>
<dbReference type="PANTHER" id="PTHR43861:SF3">
    <property type="entry name" value="PUTATIVE (AFU_ORTHOLOGUE AFUA_2G14390)-RELATED"/>
    <property type="match status" value="1"/>
</dbReference>
<keyword evidence="4" id="KW-1185">Reference proteome</keyword>
<name>A0A448YT09_BRENA</name>
<dbReference type="CDD" id="cd02440">
    <property type="entry name" value="AdoMet_MTases"/>
    <property type="match status" value="1"/>
</dbReference>
<dbReference type="AlphaFoldDB" id="A0A448YT09"/>
<dbReference type="Proteomes" id="UP000290900">
    <property type="component" value="Unassembled WGS sequence"/>
</dbReference>
<dbReference type="InParanoid" id="A0A448YT09"/>
<dbReference type="OrthoDB" id="3647at2759"/>
<organism evidence="3 4">
    <name type="scientific">Brettanomyces naardenensis</name>
    <name type="common">Yeast</name>
    <dbReference type="NCBI Taxonomy" id="13370"/>
    <lineage>
        <taxon>Eukaryota</taxon>
        <taxon>Fungi</taxon>
        <taxon>Dikarya</taxon>
        <taxon>Ascomycota</taxon>
        <taxon>Saccharomycotina</taxon>
        <taxon>Pichiomycetes</taxon>
        <taxon>Pichiales</taxon>
        <taxon>Pichiaceae</taxon>
        <taxon>Brettanomyces</taxon>
    </lineage>
</organism>
<evidence type="ECO:0000259" key="2">
    <source>
        <dbReference type="Pfam" id="PF08242"/>
    </source>
</evidence>
<accession>A0A448YT09</accession>
<dbReference type="EMBL" id="CAACVR010000067">
    <property type="protein sequence ID" value="VEU24052.1"/>
    <property type="molecule type" value="Genomic_DNA"/>
</dbReference>
<protein>
    <submittedName>
        <fullName evidence="3">DEKNAAC105137</fullName>
    </submittedName>
</protein>
<dbReference type="STRING" id="13370.A0A448YT09"/>
<dbReference type="SUPFAM" id="SSF53335">
    <property type="entry name" value="S-adenosyl-L-methionine-dependent methyltransferases"/>
    <property type="match status" value="1"/>
</dbReference>
<evidence type="ECO:0000313" key="4">
    <source>
        <dbReference type="Proteomes" id="UP000290900"/>
    </source>
</evidence>
<evidence type="ECO:0000256" key="1">
    <source>
        <dbReference type="ARBA" id="ARBA00022679"/>
    </source>
</evidence>
<dbReference type="InterPro" id="IPR013217">
    <property type="entry name" value="Methyltransf_12"/>
</dbReference>
<gene>
    <name evidence="3" type="ORF">BRENAR_LOCUS4781</name>
</gene>
<sequence length="301" mass="34133">MSYSSQRQANISNFNPQRILAYESDSMKAILLGVTKSILQHESSDRQTLFKTEHLGDYTLPDYGLEHYLPPPSISPIFHRKGLKIMDFACGTGLLVQDLAPYLTDATVIGIDISDSPLAAFSSKLDGISKVNPSLVVKPYRYDIIDEQFNSENGLQRPPELVYGTFDLITTTLSFHHFSELDKIVAELYKYLKKDGKLIIVDMYDHKDEYAPDEVDRNSAVAHHGGFSPDQMKQKLAPFEFASVEVSEKYVYEHWCSEDNLMNHLPKPRAIKALKDAPRRERGGRVEYLVTRSLVMAIGRK</sequence>
<dbReference type="Pfam" id="PF08242">
    <property type="entry name" value="Methyltransf_12"/>
    <property type="match status" value="1"/>
</dbReference>
<proteinExistence type="predicted"/>
<dbReference type="Gene3D" id="3.40.50.150">
    <property type="entry name" value="Vaccinia Virus protein VP39"/>
    <property type="match status" value="1"/>
</dbReference>
<evidence type="ECO:0000313" key="3">
    <source>
        <dbReference type="EMBL" id="VEU24052.1"/>
    </source>
</evidence>